<comment type="similarity">
    <text evidence="1">Belongs to the glycosyl hydrolase 25 family.</text>
</comment>
<dbReference type="InterPro" id="IPR002053">
    <property type="entry name" value="Glyco_hydro_25"/>
</dbReference>
<keyword evidence="2" id="KW-1133">Transmembrane helix</keyword>
<dbReference type="PANTHER" id="PTHR34135">
    <property type="entry name" value="LYSOZYME"/>
    <property type="match status" value="1"/>
</dbReference>
<dbReference type="Proteomes" id="UP000784700">
    <property type="component" value="Unassembled WGS sequence"/>
</dbReference>
<dbReference type="GO" id="GO:0009253">
    <property type="term" value="P:peptidoglycan catabolic process"/>
    <property type="evidence" value="ECO:0007669"/>
    <property type="project" value="InterPro"/>
</dbReference>
<dbReference type="GO" id="GO:0003796">
    <property type="term" value="F:lysozyme activity"/>
    <property type="evidence" value="ECO:0007669"/>
    <property type="project" value="InterPro"/>
</dbReference>
<sequence length="308" mass="35838">MDKNNKILVFISTLFLCMFLFVFFGEMNVKASGQRYSPVAYDISQYQGYLTDSQAKNLKKEVKFVILRVQDGSYKDIKFEHNVKLMDRYNIKYGVYGYSEYTNPYQARQEARRLYYSAKGALFYANDFEIGFKNNTDASTSAWANEMRAVNGGKPIVLYGSKSTLDLFKKNTLKIYNNIWLASYSKYMPNPSYKYDLWQYTNSYPSVSLSQKLDGNTIPYGGRINDLLYRKNNKKLNLNLYYHIKNMSYMKVINKKGVNLYINGKVIRRAKYGEVLPIKSFKIKHNRVMAKGNLATYTANKKSVAIYK</sequence>
<dbReference type="RefSeq" id="WP_140934434.1">
    <property type="nucleotide sequence ID" value="NZ_QUBF01000003.1"/>
</dbReference>
<gene>
    <name evidence="3" type="ORF">DY130_03740</name>
</gene>
<feature type="transmembrane region" description="Helical" evidence="2">
    <location>
        <begin position="7"/>
        <end position="25"/>
    </location>
</feature>
<name>A0A9Q8INH0_9LACO</name>
<accession>A0A9Q8INH0</accession>
<keyword evidence="2" id="KW-0812">Transmembrane</keyword>
<dbReference type="Gene3D" id="3.20.20.80">
    <property type="entry name" value="Glycosidases"/>
    <property type="match status" value="1"/>
</dbReference>
<dbReference type="AlphaFoldDB" id="A0A9Q8INH0"/>
<evidence type="ECO:0000256" key="1">
    <source>
        <dbReference type="ARBA" id="ARBA00010646"/>
    </source>
</evidence>
<evidence type="ECO:0000313" key="4">
    <source>
        <dbReference type="Proteomes" id="UP000784700"/>
    </source>
</evidence>
<proteinExistence type="inferred from homology"/>
<dbReference type="InterPro" id="IPR017853">
    <property type="entry name" value="GH"/>
</dbReference>
<comment type="caution">
    <text evidence="3">The sequence shown here is derived from an EMBL/GenBank/DDBJ whole genome shotgun (WGS) entry which is preliminary data.</text>
</comment>
<organism evidence="3 4">
    <name type="scientific">Apilactobacillus micheneri</name>
    <dbReference type="NCBI Taxonomy" id="1899430"/>
    <lineage>
        <taxon>Bacteria</taxon>
        <taxon>Bacillati</taxon>
        <taxon>Bacillota</taxon>
        <taxon>Bacilli</taxon>
        <taxon>Lactobacillales</taxon>
        <taxon>Lactobacillaceae</taxon>
        <taxon>Apilactobacillus</taxon>
    </lineage>
</organism>
<protein>
    <recommendedName>
        <fullName evidence="5">Lysozyme</fullName>
    </recommendedName>
</protein>
<reference evidence="3" key="1">
    <citation type="submission" date="2018-08" db="EMBL/GenBank/DDBJ databases">
        <title>Comparative genomics of wild bee and flower associated Lactobacillus reveals potential adaptation to the bee host.</title>
        <authorList>
            <person name="Vuong H.Q."/>
            <person name="Mcfrederick Q.S."/>
        </authorList>
    </citation>
    <scope>NUCLEOTIDE SEQUENCE</scope>
    <source>
        <strain evidence="3">HV_63</strain>
    </source>
</reference>
<dbReference type="SUPFAM" id="SSF51445">
    <property type="entry name" value="(Trans)glycosidases"/>
    <property type="match status" value="1"/>
</dbReference>
<dbReference type="GeneID" id="58108370"/>
<dbReference type="EMBL" id="QUBG01000003">
    <property type="protein sequence ID" value="TPR44161.1"/>
    <property type="molecule type" value="Genomic_DNA"/>
</dbReference>
<evidence type="ECO:0000313" key="3">
    <source>
        <dbReference type="EMBL" id="TPR44161.1"/>
    </source>
</evidence>
<dbReference type="GO" id="GO:0016998">
    <property type="term" value="P:cell wall macromolecule catabolic process"/>
    <property type="evidence" value="ECO:0007669"/>
    <property type="project" value="InterPro"/>
</dbReference>
<dbReference type="PROSITE" id="PS51904">
    <property type="entry name" value="GLYCOSYL_HYDROL_F25_2"/>
    <property type="match status" value="1"/>
</dbReference>
<dbReference type="GO" id="GO:0016052">
    <property type="term" value="P:carbohydrate catabolic process"/>
    <property type="evidence" value="ECO:0007669"/>
    <property type="project" value="TreeGrafter"/>
</dbReference>
<dbReference type="PANTHER" id="PTHR34135:SF2">
    <property type="entry name" value="LYSOZYME"/>
    <property type="match status" value="1"/>
</dbReference>
<dbReference type="Pfam" id="PF01183">
    <property type="entry name" value="Glyco_hydro_25"/>
    <property type="match status" value="1"/>
</dbReference>
<keyword evidence="2" id="KW-0472">Membrane</keyword>
<evidence type="ECO:0008006" key="5">
    <source>
        <dbReference type="Google" id="ProtNLM"/>
    </source>
</evidence>
<evidence type="ECO:0000256" key="2">
    <source>
        <dbReference type="SAM" id="Phobius"/>
    </source>
</evidence>